<evidence type="ECO:0000256" key="3">
    <source>
        <dbReference type="ARBA" id="ARBA00022801"/>
    </source>
</evidence>
<keyword evidence="7" id="KW-0479">Metal-binding</keyword>
<evidence type="ECO:0000256" key="7">
    <source>
        <dbReference type="RuleBase" id="RU000671"/>
    </source>
</evidence>
<dbReference type="InterPro" id="IPR000592">
    <property type="entry name" value="Ribosomal_eS27"/>
</dbReference>
<evidence type="ECO:0000313" key="11">
    <source>
        <dbReference type="Proteomes" id="UP000757232"/>
    </source>
</evidence>
<dbReference type="PANTHER" id="PTHR11066:SF34">
    <property type="entry name" value="ACYL-COENZYME A THIOESTERASE 8"/>
    <property type="match status" value="1"/>
</dbReference>
<comment type="caution">
    <text evidence="10">The sequence shown here is derived from an EMBL/GenBank/DDBJ whole genome shotgun (WGS) entry which is preliminary data.</text>
</comment>
<dbReference type="AlphaFoldDB" id="A0A9Q5HSK4"/>
<dbReference type="HAMAP" id="MF_00371">
    <property type="entry name" value="Ribosomal_eS27"/>
    <property type="match status" value="1"/>
</dbReference>
<dbReference type="PANTHER" id="PTHR11066">
    <property type="entry name" value="ACYL-COA THIOESTERASE"/>
    <property type="match status" value="1"/>
</dbReference>
<dbReference type="GO" id="GO:0005840">
    <property type="term" value="C:ribosome"/>
    <property type="evidence" value="ECO:0007669"/>
    <property type="project" value="UniProtKB-KW"/>
</dbReference>
<evidence type="ECO:0000256" key="5">
    <source>
        <dbReference type="ARBA" id="ARBA00022980"/>
    </source>
</evidence>
<dbReference type="InterPro" id="IPR049450">
    <property type="entry name" value="ACOT8-like_C"/>
</dbReference>
<dbReference type="InterPro" id="IPR023407">
    <property type="entry name" value="Ribosomal_eS27_Zn-bd_dom_sf"/>
</dbReference>
<dbReference type="Pfam" id="PF13622">
    <property type="entry name" value="4HBT_3"/>
    <property type="match status" value="1"/>
</dbReference>
<evidence type="ECO:0000256" key="6">
    <source>
        <dbReference type="ARBA" id="ARBA00023274"/>
    </source>
</evidence>
<dbReference type="EMBL" id="LNZH02000211">
    <property type="protein sequence ID" value="OCB85238.1"/>
    <property type="molecule type" value="Genomic_DNA"/>
</dbReference>
<dbReference type="GO" id="GO:0008270">
    <property type="term" value="F:zinc ion binding"/>
    <property type="evidence" value="ECO:0007669"/>
    <property type="project" value="UniProtKB-KW"/>
</dbReference>
<feature type="domain" description="Acyl-CoA thioesterase-like N-terminal HotDog" evidence="8">
    <location>
        <begin position="30"/>
        <end position="113"/>
    </location>
</feature>
<name>A0A9Q5HSK4_SANBA</name>
<dbReference type="Gene3D" id="2.40.160.210">
    <property type="entry name" value="Acyl-CoA thioesterase, double hotdog domain"/>
    <property type="match status" value="1"/>
</dbReference>
<gene>
    <name evidence="10" type="ORF">A7U60_g7865</name>
</gene>
<dbReference type="Proteomes" id="UP000757232">
    <property type="component" value="Unassembled WGS sequence"/>
</dbReference>
<evidence type="ECO:0000259" key="8">
    <source>
        <dbReference type="Pfam" id="PF13622"/>
    </source>
</evidence>
<accession>A0A9Q5HSK4</accession>
<dbReference type="GO" id="GO:0047617">
    <property type="term" value="F:fatty acyl-CoA hydrolase activity"/>
    <property type="evidence" value="ECO:0007669"/>
    <property type="project" value="InterPro"/>
</dbReference>
<dbReference type="GO" id="GO:0006412">
    <property type="term" value="P:translation"/>
    <property type="evidence" value="ECO:0007669"/>
    <property type="project" value="InterPro"/>
</dbReference>
<dbReference type="CDD" id="cd03444">
    <property type="entry name" value="Thioesterase_II_repeat1"/>
    <property type="match status" value="1"/>
</dbReference>
<dbReference type="InterPro" id="IPR003703">
    <property type="entry name" value="Acyl_CoA_thio"/>
</dbReference>
<dbReference type="InterPro" id="IPR011332">
    <property type="entry name" value="Ribosomal_zn-bd"/>
</dbReference>
<dbReference type="CDD" id="cd03445">
    <property type="entry name" value="Thioesterase_II_repeat2"/>
    <property type="match status" value="1"/>
</dbReference>
<dbReference type="GO" id="GO:0009062">
    <property type="term" value="P:fatty acid catabolic process"/>
    <property type="evidence" value="ECO:0007669"/>
    <property type="project" value="TreeGrafter"/>
</dbReference>
<dbReference type="Gene3D" id="2.20.25.100">
    <property type="entry name" value="Zn-binding ribosomal proteins"/>
    <property type="match status" value="1"/>
</dbReference>
<comment type="cofactor">
    <cofactor evidence="7">
        <name>Zn(2+)</name>
        <dbReference type="ChEBI" id="CHEBI:29105"/>
    </cofactor>
    <text evidence="7">Binds 1 zinc ion per subunit.</text>
</comment>
<dbReference type="GO" id="GO:0006637">
    <property type="term" value="P:acyl-CoA metabolic process"/>
    <property type="evidence" value="ECO:0007669"/>
    <property type="project" value="InterPro"/>
</dbReference>
<feature type="domain" description="Acyl-CoA thioesterase-like C-terminal" evidence="9">
    <location>
        <begin position="186"/>
        <end position="296"/>
    </location>
</feature>
<dbReference type="PROSITE" id="PS01168">
    <property type="entry name" value="RIBOSOMAL_S27E"/>
    <property type="match status" value="1"/>
</dbReference>
<dbReference type="FunFam" id="2.20.25.100:FF:000001">
    <property type="entry name" value="40S ribosomal protein S27"/>
    <property type="match status" value="1"/>
</dbReference>
<evidence type="ECO:0000313" key="10">
    <source>
        <dbReference type="EMBL" id="OCB85238.1"/>
    </source>
</evidence>
<comment type="similarity">
    <text evidence="1">Belongs to the C/M/P thioester hydrolase family.</text>
</comment>
<organism evidence="10 11">
    <name type="scientific">Sanghuangporus baumii</name>
    <name type="common">Phellinus baumii</name>
    <dbReference type="NCBI Taxonomy" id="108892"/>
    <lineage>
        <taxon>Eukaryota</taxon>
        <taxon>Fungi</taxon>
        <taxon>Dikarya</taxon>
        <taxon>Basidiomycota</taxon>
        <taxon>Agaricomycotina</taxon>
        <taxon>Agaricomycetes</taxon>
        <taxon>Hymenochaetales</taxon>
        <taxon>Hymenochaetaceae</taxon>
        <taxon>Sanghuangporus</taxon>
    </lineage>
</organism>
<dbReference type="SUPFAM" id="SSF54637">
    <property type="entry name" value="Thioesterase/thiol ester dehydrase-isomerase"/>
    <property type="match status" value="2"/>
</dbReference>
<reference evidence="10" key="1">
    <citation type="submission" date="2016-06" db="EMBL/GenBank/DDBJ databases">
        <title>Draft Genome sequence of the fungus Inonotus baumii.</title>
        <authorList>
            <person name="Zhu H."/>
            <person name="Lin W."/>
        </authorList>
    </citation>
    <scope>NUCLEOTIDE SEQUENCE</scope>
    <source>
        <strain evidence="10">821</strain>
    </source>
</reference>
<dbReference type="Pfam" id="PF20789">
    <property type="entry name" value="4HBT_3C"/>
    <property type="match status" value="1"/>
</dbReference>
<proteinExistence type="inferred from homology"/>
<dbReference type="GO" id="GO:0003735">
    <property type="term" value="F:structural constituent of ribosome"/>
    <property type="evidence" value="ECO:0007669"/>
    <property type="project" value="InterPro"/>
</dbReference>
<keyword evidence="7" id="KW-0863">Zinc-finger</keyword>
<dbReference type="GO" id="GO:1990904">
    <property type="term" value="C:ribonucleoprotein complex"/>
    <property type="evidence" value="ECO:0007669"/>
    <property type="project" value="UniProtKB-KW"/>
</dbReference>
<dbReference type="GO" id="GO:0005782">
    <property type="term" value="C:peroxisomal matrix"/>
    <property type="evidence" value="ECO:0007669"/>
    <property type="project" value="UniProtKB-SubCell"/>
</dbReference>
<dbReference type="SUPFAM" id="SSF57829">
    <property type="entry name" value="Zn-binding ribosomal proteins"/>
    <property type="match status" value="1"/>
</dbReference>
<keyword evidence="4 7" id="KW-0862">Zinc</keyword>
<sequence length="424" mass="47605">MELVTTREHISDAIAVEQVSDNTFLSKSLWTPYGHPSAYGGQLMAQAVHVVSLYATPGFALHSYQCCFLHSTSDDRPVKYRAYNLKQGRTFSSYIVKASQKGKFSMVLTCWFQKLEPSRGPSTQWPIPKNFPLPEELELDMNYYLTESVNADGEMKQALMGIAEDRERIPIILTVSTERMALDGHLMSARWMRVPSAEGCRLAVQKSILAYMSDFDFIGVAPKALKLKRLGHGPGTVEAISTLSHSMQFYCNNIDCSEWLLFVISAPRAGFGKASVLGQFYTRDGTLVAVVMQEGLLAARDTFFLQRARPHRRRRRARHRKKQKGNSYLHAYSQKCAASHYQTLAVDLLNPSAESEKRRHKLKRLVQSPNSYFMDVKCSGCFTITTVFSHAQTVVTCGSCGIVLTQPTGGRARLTEGSSYRRKN</sequence>
<evidence type="ECO:0000256" key="1">
    <source>
        <dbReference type="ARBA" id="ARBA00006538"/>
    </source>
</evidence>
<protein>
    <recommendedName>
        <fullName evidence="7">40S ribosomal protein S27</fullName>
    </recommendedName>
</protein>
<dbReference type="OrthoDB" id="5567124at2759"/>
<evidence type="ECO:0000256" key="4">
    <source>
        <dbReference type="ARBA" id="ARBA00022833"/>
    </source>
</evidence>
<keyword evidence="11" id="KW-1185">Reference proteome</keyword>
<dbReference type="Pfam" id="PF01667">
    <property type="entry name" value="Ribosomal_S27e"/>
    <property type="match status" value="1"/>
</dbReference>
<evidence type="ECO:0000259" key="9">
    <source>
        <dbReference type="Pfam" id="PF20789"/>
    </source>
</evidence>
<dbReference type="InterPro" id="IPR029069">
    <property type="entry name" value="HotDog_dom_sf"/>
</dbReference>
<comment type="similarity">
    <text evidence="2 7">Belongs to the eukaryotic ribosomal protein eS27 family.</text>
</comment>
<keyword evidence="5 7" id="KW-0689">Ribosomal protein</keyword>
<evidence type="ECO:0000256" key="2">
    <source>
        <dbReference type="ARBA" id="ARBA00010919"/>
    </source>
</evidence>
<dbReference type="InterPro" id="IPR042171">
    <property type="entry name" value="Acyl-CoA_hotdog"/>
</dbReference>
<keyword evidence="3" id="KW-0378">Hydrolase</keyword>
<keyword evidence="6 7" id="KW-0687">Ribonucleoprotein</keyword>
<dbReference type="InterPro" id="IPR049449">
    <property type="entry name" value="TesB_ACOT8-like_N"/>
</dbReference>